<keyword evidence="6" id="KW-1185">Reference proteome</keyword>
<sequence>MGSVGPVGSAGPVEQVGTVAAVDSGAPGGALLGEWLGDGSAGSAADAPADGLVEELSEAERRVAELAAHGLSNREVARKLYITVSTVEQHLTRVYRKLGVRRRVDLGRRLALGRGLPDSAPGDGPLLLAATGRGTTGVA</sequence>
<dbReference type="SMART" id="SM00421">
    <property type="entry name" value="HTH_LUXR"/>
    <property type="match status" value="1"/>
</dbReference>
<organism evidence="5 6">
    <name type="scientific">Kitasatospora nipponensis</name>
    <dbReference type="NCBI Taxonomy" id="258049"/>
    <lineage>
        <taxon>Bacteria</taxon>
        <taxon>Bacillati</taxon>
        <taxon>Actinomycetota</taxon>
        <taxon>Actinomycetes</taxon>
        <taxon>Kitasatosporales</taxon>
        <taxon>Streptomycetaceae</taxon>
        <taxon>Kitasatospora</taxon>
    </lineage>
</organism>
<keyword evidence="1" id="KW-0805">Transcription regulation</keyword>
<gene>
    <name evidence="5" type="ORF">GCM10009665_73510</name>
</gene>
<feature type="domain" description="HTH luxR-type" evidence="4">
    <location>
        <begin position="49"/>
        <end position="114"/>
    </location>
</feature>
<evidence type="ECO:0000256" key="1">
    <source>
        <dbReference type="ARBA" id="ARBA00023015"/>
    </source>
</evidence>
<evidence type="ECO:0000256" key="3">
    <source>
        <dbReference type="ARBA" id="ARBA00023163"/>
    </source>
</evidence>
<evidence type="ECO:0000259" key="4">
    <source>
        <dbReference type="PROSITE" id="PS50043"/>
    </source>
</evidence>
<dbReference type="InterPro" id="IPR036388">
    <property type="entry name" value="WH-like_DNA-bd_sf"/>
</dbReference>
<accession>A0ABN1X0M6</accession>
<keyword evidence="2" id="KW-0238">DNA-binding</keyword>
<dbReference type="Pfam" id="PF00196">
    <property type="entry name" value="GerE"/>
    <property type="match status" value="1"/>
</dbReference>
<dbReference type="Proteomes" id="UP001500037">
    <property type="component" value="Unassembled WGS sequence"/>
</dbReference>
<evidence type="ECO:0000256" key="2">
    <source>
        <dbReference type="ARBA" id="ARBA00023125"/>
    </source>
</evidence>
<comment type="caution">
    <text evidence="5">The sequence shown here is derived from an EMBL/GenBank/DDBJ whole genome shotgun (WGS) entry which is preliminary data.</text>
</comment>
<name>A0ABN1X0M6_9ACTN</name>
<dbReference type="PROSITE" id="PS50043">
    <property type="entry name" value="HTH_LUXR_2"/>
    <property type="match status" value="1"/>
</dbReference>
<evidence type="ECO:0000313" key="5">
    <source>
        <dbReference type="EMBL" id="GAA1275737.1"/>
    </source>
</evidence>
<dbReference type="InterPro" id="IPR016032">
    <property type="entry name" value="Sig_transdc_resp-reg_C-effctor"/>
</dbReference>
<dbReference type="InterPro" id="IPR000792">
    <property type="entry name" value="Tscrpt_reg_LuxR_C"/>
</dbReference>
<protein>
    <recommendedName>
        <fullName evidence="4">HTH luxR-type domain-containing protein</fullName>
    </recommendedName>
</protein>
<evidence type="ECO:0000313" key="6">
    <source>
        <dbReference type="Proteomes" id="UP001500037"/>
    </source>
</evidence>
<dbReference type="PANTHER" id="PTHR44688">
    <property type="entry name" value="DNA-BINDING TRANSCRIPTIONAL ACTIVATOR DEVR_DOSR"/>
    <property type="match status" value="1"/>
</dbReference>
<reference evidence="5 6" key="1">
    <citation type="journal article" date="2019" name="Int. J. Syst. Evol. Microbiol.">
        <title>The Global Catalogue of Microorganisms (GCM) 10K type strain sequencing project: providing services to taxonomists for standard genome sequencing and annotation.</title>
        <authorList>
            <consortium name="The Broad Institute Genomics Platform"/>
            <consortium name="The Broad Institute Genome Sequencing Center for Infectious Disease"/>
            <person name="Wu L."/>
            <person name="Ma J."/>
        </authorList>
    </citation>
    <scope>NUCLEOTIDE SEQUENCE [LARGE SCALE GENOMIC DNA]</scope>
    <source>
        <strain evidence="5 6">JCM 13004</strain>
    </source>
</reference>
<dbReference type="RefSeq" id="WP_344446596.1">
    <property type="nucleotide sequence ID" value="NZ_BAAALF010000263.1"/>
</dbReference>
<dbReference type="SUPFAM" id="SSF46894">
    <property type="entry name" value="C-terminal effector domain of the bipartite response regulators"/>
    <property type="match status" value="1"/>
</dbReference>
<keyword evidence="3" id="KW-0804">Transcription</keyword>
<proteinExistence type="predicted"/>
<dbReference type="PROSITE" id="PS00622">
    <property type="entry name" value="HTH_LUXR_1"/>
    <property type="match status" value="1"/>
</dbReference>
<dbReference type="CDD" id="cd06170">
    <property type="entry name" value="LuxR_C_like"/>
    <property type="match status" value="1"/>
</dbReference>
<dbReference type="Gene3D" id="1.10.10.10">
    <property type="entry name" value="Winged helix-like DNA-binding domain superfamily/Winged helix DNA-binding domain"/>
    <property type="match status" value="1"/>
</dbReference>
<dbReference type="PRINTS" id="PR00038">
    <property type="entry name" value="HTHLUXR"/>
</dbReference>
<dbReference type="EMBL" id="BAAALF010000263">
    <property type="protein sequence ID" value="GAA1275737.1"/>
    <property type="molecule type" value="Genomic_DNA"/>
</dbReference>
<dbReference type="PANTHER" id="PTHR44688:SF16">
    <property type="entry name" value="DNA-BINDING TRANSCRIPTIONAL ACTIVATOR DEVR_DOSR"/>
    <property type="match status" value="1"/>
</dbReference>